<evidence type="ECO:0000313" key="1">
    <source>
        <dbReference type="EMBL" id="SVE50821.1"/>
    </source>
</evidence>
<feature type="non-terminal residue" evidence="1">
    <location>
        <position position="1"/>
    </location>
</feature>
<name>A0A383E281_9ZZZZ</name>
<sequence length="44" mass="5097">VKVKKGDIRFINNSRVTNSRSAYEDYPQPTLRRDLGPTVVDFRS</sequence>
<reference evidence="1" key="1">
    <citation type="submission" date="2018-05" db="EMBL/GenBank/DDBJ databases">
        <authorList>
            <person name="Lanie J.A."/>
            <person name="Ng W.-L."/>
            <person name="Kazmierczak K.M."/>
            <person name="Andrzejewski T.M."/>
            <person name="Davidsen T.M."/>
            <person name="Wayne K.J."/>
            <person name="Tettelin H."/>
            <person name="Glass J.I."/>
            <person name="Rusch D."/>
            <person name="Podicherti R."/>
            <person name="Tsui H.-C.T."/>
            <person name="Winkler M.E."/>
        </authorList>
    </citation>
    <scope>NUCLEOTIDE SEQUENCE</scope>
</reference>
<gene>
    <name evidence="1" type="ORF">METZ01_LOCUS503675</name>
</gene>
<accession>A0A383E281</accession>
<evidence type="ECO:0008006" key="2">
    <source>
        <dbReference type="Google" id="ProtNLM"/>
    </source>
</evidence>
<dbReference type="EMBL" id="UINC01222161">
    <property type="protein sequence ID" value="SVE50821.1"/>
    <property type="molecule type" value="Genomic_DNA"/>
</dbReference>
<protein>
    <recommendedName>
        <fullName evidence="2">TauD/TfdA-like domain-containing protein</fullName>
    </recommendedName>
</protein>
<dbReference type="AlphaFoldDB" id="A0A383E281"/>
<organism evidence="1">
    <name type="scientific">marine metagenome</name>
    <dbReference type="NCBI Taxonomy" id="408172"/>
    <lineage>
        <taxon>unclassified sequences</taxon>
        <taxon>metagenomes</taxon>
        <taxon>ecological metagenomes</taxon>
    </lineage>
</organism>
<proteinExistence type="predicted"/>